<dbReference type="Pfam" id="PF13424">
    <property type="entry name" value="TPR_12"/>
    <property type="match status" value="1"/>
</dbReference>
<dbReference type="Pfam" id="PF12770">
    <property type="entry name" value="CHAT"/>
    <property type="match status" value="1"/>
</dbReference>
<dbReference type="InterPro" id="IPR019734">
    <property type="entry name" value="TPR_rpt"/>
</dbReference>
<dbReference type="PANTHER" id="PTHR10098">
    <property type="entry name" value="RAPSYN-RELATED"/>
    <property type="match status" value="1"/>
</dbReference>
<dbReference type="Pfam" id="PF13181">
    <property type="entry name" value="TPR_8"/>
    <property type="match status" value="1"/>
</dbReference>
<gene>
    <name evidence="2" type="ORF">SAMN04487901_107115</name>
</gene>
<dbReference type="InterPro" id="IPR011990">
    <property type="entry name" value="TPR-like_helical_dom_sf"/>
</dbReference>
<keyword evidence="3" id="KW-1185">Reference proteome</keyword>
<sequence length="877" mass="100750">MQVRHHLRNFSYNIIVRLSVNNWLGKSVLSELAKIAYQEENYFSAIKYMEQSLGIENDSPKFSEENIISTTYSTLAGYYLKAGNWEKALDILKNKMLYWREQNQDVLVNNWHYESALDSYASILAETGKSKEALRVYKHLTEINKNKWRLVSLGTLYYNIKDYQSALKCYYEALCDSSTLSTDNCLNSLAICYSAMGEYKKAIQTQKECISKTNPDLLTYSNNYNGYASYTTELSNLASFFNWNEQHDSALVYEKKSLELKKKYFSPHHESIAYSHINLGVAYGGLGNLNEAISHLIFSYDIYKNQRRSRFRQRVLSYLLKYSFCLNEIDNLNKYIAEYMISASEDLLSSFQELTYDERSRYIEDYSNILNREIPTYAYYTHSDSIIEAAYNASLMMKGALLNSENSVKRVIEESKNDTLINLWAELKADKYILAKNLEKDSLYRKINADSLQKVIYRLEDSLIVKCKEYGDITRSMKLKWKDIQHHLIPNDIALEFLSFPTNNDSIVYVALSLRKDSEYPKMITLFEGKQLTGFQDSLHYQCKEMTDLVWKPLKTELEGIKNIYFSPSGALYNIGIEYLPGMEDYNIYRLSSTRELVTSRKTETKNRAVLYGGLNYDAEFDKSVTDRSLAMLDEAFIERPKVRGMGLRGGKEFLKHTKEEVDIIGKELNNANWECVLDTAAMGTEESFKALSGKNVECLHISTHGFYYNKEDADNARYKFMLIDNNMVSAEDKALTRSGLVMAGANHILENEKLPDNVEDGILTAKEIADVDLRGLDLVVLSACQTGLGDIAQGEGVFGLQRGFKKAGANSILMSLWEVNDEATKILMTQFYKNLVSGQSKRQSLRSAQKYLRDYNNGRFNEPKYWAAFILLDGIN</sequence>
<dbReference type="STRING" id="645274.SAMN04487901_107115"/>
<proteinExistence type="predicted"/>
<dbReference type="Proteomes" id="UP000198779">
    <property type="component" value="Unassembled WGS sequence"/>
</dbReference>
<evidence type="ECO:0000313" key="2">
    <source>
        <dbReference type="EMBL" id="SDG68949.1"/>
    </source>
</evidence>
<reference evidence="3" key="1">
    <citation type="submission" date="2016-10" db="EMBL/GenBank/DDBJ databases">
        <authorList>
            <person name="Varghese N."/>
            <person name="Submissions S."/>
        </authorList>
    </citation>
    <scope>NUCLEOTIDE SEQUENCE [LARGE SCALE GENOMIC DNA]</scope>
    <source>
        <strain evidence="3">BP1-148</strain>
    </source>
</reference>
<dbReference type="EMBL" id="FNCQ01000007">
    <property type="protein sequence ID" value="SDG68949.1"/>
    <property type="molecule type" value="Genomic_DNA"/>
</dbReference>
<dbReference type="InterPro" id="IPR024983">
    <property type="entry name" value="CHAT_dom"/>
</dbReference>
<accession>A0A1G7WAU5</accession>
<dbReference type="AlphaFoldDB" id="A0A1G7WAU5"/>
<organism evidence="2 3">
    <name type="scientific">Prevotella communis</name>
    <dbReference type="NCBI Taxonomy" id="2913614"/>
    <lineage>
        <taxon>Bacteria</taxon>
        <taxon>Pseudomonadati</taxon>
        <taxon>Bacteroidota</taxon>
        <taxon>Bacteroidia</taxon>
        <taxon>Bacteroidales</taxon>
        <taxon>Prevotellaceae</taxon>
        <taxon>Prevotella</taxon>
    </lineage>
</organism>
<evidence type="ECO:0000313" key="3">
    <source>
        <dbReference type="Proteomes" id="UP000198779"/>
    </source>
</evidence>
<dbReference type="SUPFAM" id="SSF48452">
    <property type="entry name" value="TPR-like"/>
    <property type="match status" value="1"/>
</dbReference>
<dbReference type="Gene3D" id="1.25.40.10">
    <property type="entry name" value="Tetratricopeptide repeat domain"/>
    <property type="match status" value="3"/>
</dbReference>
<evidence type="ECO:0000259" key="1">
    <source>
        <dbReference type="Pfam" id="PF12770"/>
    </source>
</evidence>
<protein>
    <submittedName>
        <fullName evidence="2">Pentatricopeptide repeat domain-containing protein (PPR motif)</fullName>
    </submittedName>
</protein>
<dbReference type="SMART" id="SM00028">
    <property type="entry name" value="TPR"/>
    <property type="match status" value="6"/>
</dbReference>
<feature type="domain" description="CHAT" evidence="1">
    <location>
        <begin position="543"/>
        <end position="872"/>
    </location>
</feature>
<name>A0A1G7WAU5_9BACT</name>